<accession>A0AAW2GKS1</accession>
<comment type="caution">
    <text evidence="1">The sequence shown here is derived from an EMBL/GenBank/DDBJ whole genome shotgun (WGS) entry which is preliminary data.</text>
</comment>
<proteinExistence type="predicted"/>
<organism evidence="1 2">
    <name type="scientific">Cardiocondyla obscurior</name>
    <dbReference type="NCBI Taxonomy" id="286306"/>
    <lineage>
        <taxon>Eukaryota</taxon>
        <taxon>Metazoa</taxon>
        <taxon>Ecdysozoa</taxon>
        <taxon>Arthropoda</taxon>
        <taxon>Hexapoda</taxon>
        <taxon>Insecta</taxon>
        <taxon>Pterygota</taxon>
        <taxon>Neoptera</taxon>
        <taxon>Endopterygota</taxon>
        <taxon>Hymenoptera</taxon>
        <taxon>Apocrita</taxon>
        <taxon>Aculeata</taxon>
        <taxon>Formicoidea</taxon>
        <taxon>Formicidae</taxon>
        <taxon>Myrmicinae</taxon>
        <taxon>Cardiocondyla</taxon>
    </lineage>
</organism>
<keyword evidence="2" id="KW-1185">Reference proteome</keyword>
<dbReference type="Proteomes" id="UP001430953">
    <property type="component" value="Unassembled WGS sequence"/>
</dbReference>
<dbReference type="AlphaFoldDB" id="A0AAW2GKS1"/>
<name>A0AAW2GKS1_9HYME</name>
<protein>
    <submittedName>
        <fullName evidence="1">Uncharacterized protein</fullName>
    </submittedName>
</protein>
<evidence type="ECO:0000313" key="2">
    <source>
        <dbReference type="Proteomes" id="UP001430953"/>
    </source>
</evidence>
<evidence type="ECO:0000313" key="1">
    <source>
        <dbReference type="EMBL" id="KAL0127684.1"/>
    </source>
</evidence>
<dbReference type="EMBL" id="JADYXP020000003">
    <property type="protein sequence ID" value="KAL0127684.1"/>
    <property type="molecule type" value="Genomic_DNA"/>
</dbReference>
<reference evidence="1 2" key="1">
    <citation type="submission" date="2023-03" db="EMBL/GenBank/DDBJ databases">
        <title>High recombination rates correlate with genetic variation in Cardiocondyla obscurior ants.</title>
        <authorList>
            <person name="Errbii M."/>
        </authorList>
    </citation>
    <scope>NUCLEOTIDE SEQUENCE [LARGE SCALE GENOMIC DNA]</scope>
    <source>
        <strain evidence="1">Alpha-2009</strain>
        <tissue evidence="1">Whole body</tissue>
    </source>
</reference>
<sequence>MQINTPEVAGDVLNEITKGETGKIHKIWREPNHETVIGKIKSPFGKYMNLEITSSSLSRSENSEEAPFPSLSLSSLLLLALHDAINAKLEPSRILARYKYSVRRFLSDFHGKVNIFLCSCAYLEAPSNAWQRRPYDNSMRKIHRILLVDKIAEGIKRCIIFRFQKK</sequence>
<gene>
    <name evidence="1" type="ORF">PUN28_003167</name>
</gene>